<sequence length="227" mass="24609">MTHESGTLAPDGVRAMFDRIAPVYDVMNRVMTAGLDRRWRRHTVAAVVQPGERVLDACCGTGDLALEAEREGGIVTGLDFSAEMLARARRKSDTIEWVQGDVLALPCPDGAFDAATVGFGVRNVADLPAALAELRRVLRPGGRLAILEITRPRGPLRPFFSLWFDRVVPVLGRVLPGGQAYTYLPASVRRFPGAEDLAALIEAAGFEDVRFRLFGGTIVALHTATAR</sequence>
<comment type="catalytic activity">
    <reaction evidence="4">
        <text>a 2-demethylmenaquinol + S-adenosyl-L-methionine = a menaquinol + S-adenosyl-L-homocysteine + H(+)</text>
        <dbReference type="Rhea" id="RHEA:42640"/>
        <dbReference type="Rhea" id="RHEA-COMP:9539"/>
        <dbReference type="Rhea" id="RHEA-COMP:9563"/>
        <dbReference type="ChEBI" id="CHEBI:15378"/>
        <dbReference type="ChEBI" id="CHEBI:18151"/>
        <dbReference type="ChEBI" id="CHEBI:55437"/>
        <dbReference type="ChEBI" id="CHEBI:57856"/>
        <dbReference type="ChEBI" id="CHEBI:59789"/>
        <dbReference type="EC" id="2.1.1.163"/>
    </reaction>
</comment>
<keyword evidence="1 4" id="KW-0489">Methyltransferase</keyword>
<name>A0A7M2YT25_9ACTN</name>
<keyword evidence="6" id="KW-1185">Reference proteome</keyword>
<dbReference type="RefSeq" id="WP_220150660.1">
    <property type="nucleotide sequence ID" value="NZ_QQZY01000011.1"/>
</dbReference>
<dbReference type="InterPro" id="IPR029063">
    <property type="entry name" value="SAM-dependent_MTases_sf"/>
</dbReference>
<dbReference type="Pfam" id="PF01209">
    <property type="entry name" value="Ubie_methyltran"/>
    <property type="match status" value="1"/>
</dbReference>
<dbReference type="PROSITE" id="PS51608">
    <property type="entry name" value="SAM_MT_UBIE"/>
    <property type="match status" value="1"/>
</dbReference>
<comment type="similarity">
    <text evidence="4">Belongs to the class I-like SAM-binding methyltransferase superfamily. MenG/UbiE family.</text>
</comment>
<comment type="function">
    <text evidence="4">Methyltransferase required for the conversion of demethylmenaquinol (DMKH2) to menaquinol (MKH2).</text>
</comment>
<evidence type="ECO:0000256" key="3">
    <source>
        <dbReference type="ARBA" id="ARBA00022691"/>
    </source>
</evidence>
<evidence type="ECO:0000256" key="4">
    <source>
        <dbReference type="HAMAP-Rule" id="MF_01813"/>
    </source>
</evidence>
<dbReference type="Gene3D" id="3.40.50.150">
    <property type="entry name" value="Vaccinia Virus protein VP39"/>
    <property type="match status" value="1"/>
</dbReference>
<dbReference type="GO" id="GO:0009234">
    <property type="term" value="P:menaquinone biosynthetic process"/>
    <property type="evidence" value="ECO:0007669"/>
    <property type="project" value="UniProtKB-UniRule"/>
</dbReference>
<reference evidence="5 6" key="1">
    <citation type="submission" date="2018-07" db="EMBL/GenBank/DDBJ databases">
        <title>High-quality-draft genome sequence of Gaiella occulta.</title>
        <authorList>
            <person name="Severino R."/>
            <person name="Froufe H.J.C."/>
            <person name="Rainey F.A."/>
            <person name="Barroso C."/>
            <person name="Albuquerque L."/>
            <person name="Lobo-Da-Cunha A."/>
            <person name="Da Costa M.S."/>
            <person name="Egas C."/>
        </authorList>
    </citation>
    <scope>NUCLEOTIDE SEQUENCE [LARGE SCALE GENOMIC DNA]</scope>
    <source>
        <strain evidence="5 6">F2-233</strain>
    </source>
</reference>
<keyword evidence="3 4" id="KW-0949">S-adenosyl-L-methionine</keyword>
<comment type="caution">
    <text evidence="4">Lacks conserved residue(s) required for the propagation of feature annotation.</text>
</comment>
<evidence type="ECO:0000313" key="5">
    <source>
        <dbReference type="EMBL" id="RDI73216.1"/>
    </source>
</evidence>
<dbReference type="InterPro" id="IPR004033">
    <property type="entry name" value="UbiE/COQ5_MeTrFase"/>
</dbReference>
<feature type="binding site" evidence="4">
    <location>
        <begin position="101"/>
        <end position="102"/>
    </location>
    <ligand>
        <name>S-adenosyl-L-methionine</name>
        <dbReference type="ChEBI" id="CHEBI:59789"/>
    </ligand>
</feature>
<dbReference type="PANTHER" id="PTHR43591:SF24">
    <property type="entry name" value="2-METHOXY-6-POLYPRENYL-1,4-BENZOQUINOL METHYLASE, MITOCHONDRIAL"/>
    <property type="match status" value="1"/>
</dbReference>
<dbReference type="EC" id="2.1.1.163" evidence="4"/>
<keyword evidence="5" id="KW-0830">Ubiquinone</keyword>
<dbReference type="InterPro" id="IPR023576">
    <property type="entry name" value="UbiE/COQ5_MeTrFase_CS"/>
</dbReference>
<keyword evidence="4" id="KW-0474">Menaquinone biosynthesis</keyword>
<organism evidence="5 6">
    <name type="scientific">Gaiella occulta</name>
    <dbReference type="NCBI Taxonomy" id="1002870"/>
    <lineage>
        <taxon>Bacteria</taxon>
        <taxon>Bacillati</taxon>
        <taxon>Actinomycetota</taxon>
        <taxon>Thermoleophilia</taxon>
        <taxon>Gaiellales</taxon>
        <taxon>Gaiellaceae</taxon>
        <taxon>Gaiella</taxon>
    </lineage>
</organism>
<dbReference type="NCBIfam" id="TIGR01934">
    <property type="entry name" value="MenG_MenH_UbiE"/>
    <property type="match status" value="1"/>
</dbReference>
<dbReference type="AlphaFoldDB" id="A0A7M2YT25"/>
<evidence type="ECO:0000256" key="2">
    <source>
        <dbReference type="ARBA" id="ARBA00022679"/>
    </source>
</evidence>
<dbReference type="Proteomes" id="UP000254134">
    <property type="component" value="Unassembled WGS sequence"/>
</dbReference>
<dbReference type="HAMAP" id="MF_01813">
    <property type="entry name" value="MenG_UbiE_methyltr"/>
    <property type="match status" value="1"/>
</dbReference>
<dbReference type="SUPFAM" id="SSF53335">
    <property type="entry name" value="S-adenosyl-L-methionine-dependent methyltransferases"/>
    <property type="match status" value="1"/>
</dbReference>
<feature type="binding site" evidence="4">
    <location>
        <position position="79"/>
    </location>
    <ligand>
        <name>S-adenosyl-L-methionine</name>
        <dbReference type="ChEBI" id="CHEBI:59789"/>
    </ligand>
</feature>
<dbReference type="CDD" id="cd02440">
    <property type="entry name" value="AdoMet_MTases"/>
    <property type="match status" value="1"/>
</dbReference>
<proteinExistence type="inferred from homology"/>
<dbReference type="GO" id="GO:0043770">
    <property type="term" value="F:demethylmenaquinone methyltransferase activity"/>
    <property type="evidence" value="ECO:0007669"/>
    <property type="project" value="UniProtKB-UniRule"/>
</dbReference>
<accession>A0A7M2YT25</accession>
<dbReference type="EMBL" id="QQZY01000011">
    <property type="protein sequence ID" value="RDI73216.1"/>
    <property type="molecule type" value="Genomic_DNA"/>
</dbReference>
<gene>
    <name evidence="4" type="primary">menG</name>
    <name evidence="5" type="ORF">Gocc_3011</name>
</gene>
<dbReference type="PROSITE" id="PS01184">
    <property type="entry name" value="UBIE_2"/>
    <property type="match status" value="1"/>
</dbReference>
<keyword evidence="2 4" id="KW-0808">Transferase</keyword>
<dbReference type="PANTHER" id="PTHR43591">
    <property type="entry name" value="METHYLTRANSFERASE"/>
    <property type="match status" value="1"/>
</dbReference>
<protein>
    <recommendedName>
        <fullName evidence="4">Demethylmenaquinone methyltransferase</fullName>
        <ecNumber evidence="4">2.1.1.163</ecNumber>
    </recommendedName>
</protein>
<dbReference type="NCBIfam" id="NF001244">
    <property type="entry name" value="PRK00216.1-5"/>
    <property type="match status" value="1"/>
</dbReference>
<comment type="caution">
    <text evidence="5">The sequence shown here is derived from an EMBL/GenBank/DDBJ whole genome shotgun (WGS) entry which is preliminary data.</text>
</comment>
<feature type="binding site" evidence="4">
    <location>
        <position position="61"/>
    </location>
    <ligand>
        <name>S-adenosyl-L-methionine</name>
        <dbReference type="ChEBI" id="CHEBI:59789"/>
    </ligand>
</feature>
<dbReference type="UniPathway" id="UPA00079">
    <property type="reaction ID" value="UER00169"/>
</dbReference>
<evidence type="ECO:0000313" key="6">
    <source>
        <dbReference type="Proteomes" id="UP000254134"/>
    </source>
</evidence>
<dbReference type="GO" id="GO:0032259">
    <property type="term" value="P:methylation"/>
    <property type="evidence" value="ECO:0007669"/>
    <property type="project" value="UniProtKB-KW"/>
</dbReference>
<reference evidence="6" key="2">
    <citation type="journal article" date="2019" name="MicrobiologyOpen">
        <title>High-quality draft genome sequence of Gaiella occulta isolated from a 150 meter deep mineral water borehole and comparison with the genome sequences of other deep-branching lineages of the phylum Actinobacteria.</title>
        <authorList>
            <person name="Severino R."/>
            <person name="Froufe H.J.C."/>
            <person name="Barroso C."/>
            <person name="Albuquerque L."/>
            <person name="Lobo-da-Cunha A."/>
            <person name="da Costa M.S."/>
            <person name="Egas C."/>
        </authorList>
    </citation>
    <scope>NUCLEOTIDE SEQUENCE [LARGE SCALE GENOMIC DNA]</scope>
    <source>
        <strain evidence="6">F2-233</strain>
    </source>
</reference>
<evidence type="ECO:0000256" key="1">
    <source>
        <dbReference type="ARBA" id="ARBA00022603"/>
    </source>
</evidence>
<comment type="pathway">
    <text evidence="4">Quinol/quinone metabolism; menaquinone biosynthesis; menaquinol from 1,4-dihydroxy-2-naphthoate: step 2/2.</text>
</comment>